<feature type="non-terminal residue" evidence="1">
    <location>
        <position position="1"/>
    </location>
</feature>
<sequence>NHRRDRLYGDVSNVNSTTSIITRESNKEVVDVYAGFGSEEDRRKWGYEHMSEEEIRDLGDKHVAWRYIL</sequence>
<organism evidence="1 2">
    <name type="scientific">Adineta steineri</name>
    <dbReference type="NCBI Taxonomy" id="433720"/>
    <lineage>
        <taxon>Eukaryota</taxon>
        <taxon>Metazoa</taxon>
        <taxon>Spiralia</taxon>
        <taxon>Gnathifera</taxon>
        <taxon>Rotifera</taxon>
        <taxon>Eurotatoria</taxon>
        <taxon>Bdelloidea</taxon>
        <taxon>Adinetida</taxon>
        <taxon>Adinetidae</taxon>
        <taxon>Adineta</taxon>
    </lineage>
</organism>
<dbReference type="EMBL" id="CAJOBB010009043">
    <property type="protein sequence ID" value="CAF4220177.1"/>
    <property type="molecule type" value="Genomic_DNA"/>
</dbReference>
<dbReference type="AlphaFoldDB" id="A0A820CD03"/>
<comment type="caution">
    <text evidence="1">The sequence shown here is derived from an EMBL/GenBank/DDBJ whole genome shotgun (WGS) entry which is preliminary data.</text>
</comment>
<dbReference type="Proteomes" id="UP000663868">
    <property type="component" value="Unassembled WGS sequence"/>
</dbReference>
<name>A0A820CD03_9BILA</name>
<evidence type="ECO:0000313" key="1">
    <source>
        <dbReference type="EMBL" id="CAF4220177.1"/>
    </source>
</evidence>
<gene>
    <name evidence="1" type="ORF">KXQ929_LOCUS41152</name>
</gene>
<proteinExistence type="predicted"/>
<accession>A0A820CD03</accession>
<reference evidence="1" key="1">
    <citation type="submission" date="2021-02" db="EMBL/GenBank/DDBJ databases">
        <authorList>
            <person name="Nowell W R."/>
        </authorList>
    </citation>
    <scope>NUCLEOTIDE SEQUENCE</scope>
</reference>
<evidence type="ECO:0000313" key="2">
    <source>
        <dbReference type="Proteomes" id="UP000663868"/>
    </source>
</evidence>
<protein>
    <submittedName>
        <fullName evidence="1">Uncharacterized protein</fullName>
    </submittedName>
</protein>